<dbReference type="Pfam" id="PF01595">
    <property type="entry name" value="CNNM"/>
    <property type="match status" value="1"/>
</dbReference>
<evidence type="ECO:0000256" key="2">
    <source>
        <dbReference type="ARBA" id="ARBA00022692"/>
    </source>
</evidence>
<dbReference type="InterPro" id="IPR046342">
    <property type="entry name" value="CBS_dom_sf"/>
</dbReference>
<accession>A0AA96GG88</accession>
<keyword evidence="14" id="KW-1185">Reference proteome</keyword>
<dbReference type="InterPro" id="IPR005170">
    <property type="entry name" value="Transptr-assoc_dom"/>
</dbReference>
<dbReference type="Gene3D" id="3.10.580.10">
    <property type="entry name" value="CBS-domain"/>
    <property type="match status" value="1"/>
</dbReference>
<evidence type="ECO:0000256" key="1">
    <source>
        <dbReference type="ARBA" id="ARBA00004141"/>
    </source>
</evidence>
<dbReference type="RefSeq" id="WP_312641332.1">
    <property type="nucleotide sequence ID" value="NZ_CP116967.1"/>
</dbReference>
<dbReference type="GO" id="GO:0016020">
    <property type="term" value="C:membrane"/>
    <property type="evidence" value="ECO:0007669"/>
    <property type="project" value="UniProtKB-SubCell"/>
</dbReference>
<evidence type="ECO:0000256" key="6">
    <source>
        <dbReference type="ARBA" id="ARBA00023136"/>
    </source>
</evidence>
<dbReference type="PROSITE" id="PS51846">
    <property type="entry name" value="CNNM"/>
    <property type="match status" value="1"/>
</dbReference>
<dbReference type="KEGG" id="nall:PP769_14415"/>
<evidence type="ECO:0000313" key="13">
    <source>
        <dbReference type="EMBL" id="WNM57161.1"/>
    </source>
</evidence>
<dbReference type="InterPro" id="IPR044751">
    <property type="entry name" value="Ion_transp-like_CBS"/>
</dbReference>
<dbReference type="InterPro" id="IPR000644">
    <property type="entry name" value="CBS_dom"/>
</dbReference>
<name>A0AA96GG88_9BACT</name>
<evidence type="ECO:0000256" key="5">
    <source>
        <dbReference type="ARBA" id="ARBA00023122"/>
    </source>
</evidence>
<dbReference type="PANTHER" id="PTHR22777:SF17">
    <property type="entry name" value="UPF0053 PROTEIN SLL0260"/>
    <property type="match status" value="1"/>
</dbReference>
<dbReference type="SUPFAM" id="SSF54631">
    <property type="entry name" value="CBS-domain pair"/>
    <property type="match status" value="1"/>
</dbReference>
<gene>
    <name evidence="13" type="ORF">PP769_14415</name>
</gene>
<dbReference type="CDD" id="cd04590">
    <property type="entry name" value="CBS_pair_CorC_HlyC_assoc"/>
    <property type="match status" value="1"/>
</dbReference>
<dbReference type="AlphaFoldDB" id="A0AA96GG88"/>
<feature type="domain" description="CBS" evidence="11">
    <location>
        <begin position="263"/>
        <end position="320"/>
    </location>
</feature>
<evidence type="ECO:0000256" key="9">
    <source>
        <dbReference type="SAM" id="MobiDB-lite"/>
    </source>
</evidence>
<feature type="transmembrane region" description="Helical" evidence="10">
    <location>
        <begin position="117"/>
        <end position="139"/>
    </location>
</feature>
<dbReference type="PROSITE" id="PS51371">
    <property type="entry name" value="CBS"/>
    <property type="match status" value="1"/>
</dbReference>
<comment type="subcellular location">
    <subcellularLocation>
        <location evidence="1">Membrane</location>
        <topology evidence="1">Multi-pass membrane protein</topology>
    </subcellularLocation>
</comment>
<sequence length="423" mass="46936">MDFIAVLICLGLSAFFSGAEIAFFSITESRLKALADEGHKGAKLALKLRSNPQRLLSTILIGNNLVNIMAASMATLIAIRMFGSEAVAVATGLLTFMVLLFGEIVPKTLCAKYSETAVQLLAYPIYLLEQLFFPFLYFLEPFILKLTGGRGLTVPFITEEELKIMLDAGGKAGVLETDEVKMIKNVFDFNDVTAEDAMTPRIYMFALDGNQTLGEAREELFKAKYSRIPIYEGNPDNITAILYRNHALMELAQSHTNLTLKSLAKPALFIPSTKTADDLLRQFQQEKRHIAIVVNEFGGVMGLITVEDLLEEVVGEILDEGDLHEEWIRRTGKNQILVDGRTEVRRINEFLKVELDEEQNTISGLILEELGHIPAVGEKVQTDNCLLIVQEADERSIKGVQIIKEEPVPETPPTEPSTVSSES</sequence>
<evidence type="ECO:0000256" key="8">
    <source>
        <dbReference type="PROSITE-ProRule" id="PRU01193"/>
    </source>
</evidence>
<feature type="domain" description="CNNM transmembrane" evidence="12">
    <location>
        <begin position="1"/>
        <end position="179"/>
    </location>
</feature>
<dbReference type="SUPFAM" id="SSF56176">
    <property type="entry name" value="FAD-binding/transporter-associated domain-like"/>
    <property type="match status" value="1"/>
</dbReference>
<dbReference type="InterPro" id="IPR036318">
    <property type="entry name" value="FAD-bd_PCMH-like_sf"/>
</dbReference>
<feature type="transmembrane region" description="Helical" evidence="10">
    <location>
        <begin position="55"/>
        <end position="79"/>
    </location>
</feature>
<keyword evidence="6 8" id="KW-0472">Membrane</keyword>
<dbReference type="Proteomes" id="UP001302719">
    <property type="component" value="Chromosome"/>
</dbReference>
<dbReference type="Gene3D" id="3.30.465.10">
    <property type="match status" value="1"/>
</dbReference>
<protein>
    <submittedName>
        <fullName evidence="13">Hemolysin family protein</fullName>
    </submittedName>
</protein>
<dbReference type="InterPro" id="IPR002550">
    <property type="entry name" value="CNNM"/>
</dbReference>
<dbReference type="GO" id="GO:0050660">
    <property type="term" value="F:flavin adenine dinucleotide binding"/>
    <property type="evidence" value="ECO:0007669"/>
    <property type="project" value="InterPro"/>
</dbReference>
<dbReference type="InterPro" id="IPR016169">
    <property type="entry name" value="FAD-bd_PCMH_sub2"/>
</dbReference>
<dbReference type="PANTHER" id="PTHR22777">
    <property type="entry name" value="HEMOLYSIN-RELATED"/>
    <property type="match status" value="1"/>
</dbReference>
<feature type="transmembrane region" description="Helical" evidence="10">
    <location>
        <begin position="86"/>
        <end position="105"/>
    </location>
</feature>
<keyword evidence="3" id="KW-0677">Repeat</keyword>
<evidence type="ECO:0000256" key="10">
    <source>
        <dbReference type="SAM" id="Phobius"/>
    </source>
</evidence>
<feature type="region of interest" description="Disordered" evidence="9">
    <location>
        <begin position="403"/>
        <end position="423"/>
    </location>
</feature>
<dbReference type="Pfam" id="PF03471">
    <property type="entry name" value="CorC_HlyC"/>
    <property type="match status" value="1"/>
</dbReference>
<evidence type="ECO:0000313" key="14">
    <source>
        <dbReference type="Proteomes" id="UP001302719"/>
    </source>
</evidence>
<keyword evidence="5 7" id="KW-0129">CBS domain</keyword>
<keyword evidence="4 8" id="KW-1133">Transmembrane helix</keyword>
<dbReference type="EMBL" id="CP116967">
    <property type="protein sequence ID" value="WNM57161.1"/>
    <property type="molecule type" value="Genomic_DNA"/>
</dbReference>
<evidence type="ECO:0000256" key="4">
    <source>
        <dbReference type="ARBA" id="ARBA00022989"/>
    </source>
</evidence>
<evidence type="ECO:0000256" key="7">
    <source>
        <dbReference type="PROSITE-ProRule" id="PRU00703"/>
    </source>
</evidence>
<keyword evidence="2 8" id="KW-0812">Transmembrane</keyword>
<dbReference type="SMART" id="SM01091">
    <property type="entry name" value="CorC_HlyC"/>
    <property type="match status" value="1"/>
</dbReference>
<dbReference type="FunFam" id="3.10.580.10:FF:000002">
    <property type="entry name" value="Magnesium/cobalt efflux protein CorC"/>
    <property type="match status" value="1"/>
</dbReference>
<evidence type="ECO:0000256" key="3">
    <source>
        <dbReference type="ARBA" id="ARBA00022737"/>
    </source>
</evidence>
<evidence type="ECO:0000259" key="11">
    <source>
        <dbReference type="PROSITE" id="PS51371"/>
    </source>
</evidence>
<evidence type="ECO:0000259" key="12">
    <source>
        <dbReference type="PROSITE" id="PS51846"/>
    </source>
</evidence>
<proteinExistence type="predicted"/>
<reference evidence="13 14" key="1">
    <citation type="submission" date="2023-01" db="EMBL/GenBank/DDBJ databases">
        <title>Cultivation and genomic characterization of new, ubiquitous marine nitrite-oxidizing bacteria from the Nitrospirales.</title>
        <authorList>
            <person name="Mueller A.J."/>
            <person name="Daebeler A."/>
            <person name="Herbold C.W."/>
            <person name="Kirkegaard R.H."/>
            <person name="Daims H."/>
        </authorList>
    </citation>
    <scope>NUCLEOTIDE SEQUENCE [LARGE SCALE GENOMIC DNA]</scope>
    <source>
        <strain evidence="13 14">VA</strain>
    </source>
</reference>
<dbReference type="Pfam" id="PF00571">
    <property type="entry name" value="CBS"/>
    <property type="match status" value="1"/>
</dbReference>
<organism evidence="13 14">
    <name type="scientific">Candidatus Nitrospira allomarina</name>
    <dbReference type="NCBI Taxonomy" id="3020900"/>
    <lineage>
        <taxon>Bacteria</taxon>
        <taxon>Pseudomonadati</taxon>
        <taxon>Nitrospirota</taxon>
        <taxon>Nitrospiria</taxon>
        <taxon>Nitrospirales</taxon>
        <taxon>Nitrospiraceae</taxon>
        <taxon>Nitrospira</taxon>
    </lineage>
</organism>